<evidence type="ECO:0000313" key="11">
    <source>
        <dbReference type="Proteomes" id="UP000807769"/>
    </source>
</evidence>
<dbReference type="InterPro" id="IPR001650">
    <property type="entry name" value="Helicase_C-like"/>
</dbReference>
<evidence type="ECO:0000256" key="3">
    <source>
        <dbReference type="ARBA" id="ARBA00022741"/>
    </source>
</evidence>
<feature type="compositionally biased region" description="Basic and acidic residues" evidence="7">
    <location>
        <begin position="128"/>
        <end position="144"/>
    </location>
</feature>
<protein>
    <recommendedName>
        <fullName evidence="2">RNA helicase</fullName>
        <ecNumber evidence="2">3.6.4.13</ecNumber>
    </recommendedName>
</protein>
<dbReference type="InterPro" id="IPR011709">
    <property type="entry name" value="DEAD-box_helicase_OB_fold"/>
</dbReference>
<organism evidence="10 11">
    <name type="scientific">Suillus subaureus</name>
    <dbReference type="NCBI Taxonomy" id="48587"/>
    <lineage>
        <taxon>Eukaryota</taxon>
        <taxon>Fungi</taxon>
        <taxon>Dikarya</taxon>
        <taxon>Basidiomycota</taxon>
        <taxon>Agaricomycotina</taxon>
        <taxon>Agaricomycetes</taxon>
        <taxon>Agaricomycetidae</taxon>
        <taxon>Boletales</taxon>
        <taxon>Suillineae</taxon>
        <taxon>Suillaceae</taxon>
        <taxon>Suillus</taxon>
    </lineage>
</organism>
<dbReference type="OrthoDB" id="10253254at2759"/>
<dbReference type="InterPro" id="IPR048333">
    <property type="entry name" value="HA2_WH"/>
</dbReference>
<dbReference type="SMART" id="SM00847">
    <property type="entry name" value="HA2"/>
    <property type="match status" value="1"/>
</dbReference>
<reference evidence="10" key="1">
    <citation type="journal article" date="2020" name="New Phytol.">
        <title>Comparative genomics reveals dynamic genome evolution in host specialist ectomycorrhizal fungi.</title>
        <authorList>
            <person name="Lofgren L.A."/>
            <person name="Nguyen N.H."/>
            <person name="Vilgalys R."/>
            <person name="Ruytinx J."/>
            <person name="Liao H.L."/>
            <person name="Branco S."/>
            <person name="Kuo A."/>
            <person name="LaButti K."/>
            <person name="Lipzen A."/>
            <person name="Andreopoulos W."/>
            <person name="Pangilinan J."/>
            <person name="Riley R."/>
            <person name="Hundley H."/>
            <person name="Na H."/>
            <person name="Barry K."/>
            <person name="Grigoriev I.V."/>
            <person name="Stajich J.E."/>
            <person name="Kennedy P.G."/>
        </authorList>
    </citation>
    <scope>NUCLEOTIDE SEQUENCE</scope>
    <source>
        <strain evidence="10">MN1</strain>
    </source>
</reference>
<comment type="caution">
    <text evidence="10">The sequence shown here is derived from an EMBL/GenBank/DDBJ whole genome shotgun (WGS) entry which is preliminary data.</text>
</comment>
<name>A0A9P7EDR9_9AGAM</name>
<evidence type="ECO:0000256" key="1">
    <source>
        <dbReference type="ARBA" id="ARBA00008792"/>
    </source>
</evidence>
<dbReference type="GO" id="GO:0005730">
    <property type="term" value="C:nucleolus"/>
    <property type="evidence" value="ECO:0007669"/>
    <property type="project" value="TreeGrafter"/>
</dbReference>
<feature type="compositionally biased region" description="Basic residues" evidence="7">
    <location>
        <begin position="1"/>
        <end position="30"/>
    </location>
</feature>
<dbReference type="Pfam" id="PF00271">
    <property type="entry name" value="Helicase_C"/>
    <property type="match status" value="1"/>
</dbReference>
<dbReference type="SMART" id="SM00490">
    <property type="entry name" value="HELICc"/>
    <property type="match status" value="1"/>
</dbReference>
<dbReference type="AlphaFoldDB" id="A0A9P7EDR9"/>
<accession>A0A9P7EDR9</accession>
<keyword evidence="6" id="KW-0067">ATP-binding</keyword>
<evidence type="ECO:0000256" key="2">
    <source>
        <dbReference type="ARBA" id="ARBA00012552"/>
    </source>
</evidence>
<evidence type="ECO:0000256" key="4">
    <source>
        <dbReference type="ARBA" id="ARBA00022801"/>
    </source>
</evidence>
<dbReference type="EMBL" id="JABBWG010000011">
    <property type="protein sequence ID" value="KAG1818451.1"/>
    <property type="molecule type" value="Genomic_DNA"/>
</dbReference>
<gene>
    <name evidence="10" type="ORF">BJ212DRAFT_1446349</name>
</gene>
<dbReference type="RefSeq" id="XP_041194323.1">
    <property type="nucleotide sequence ID" value="XM_041338231.1"/>
</dbReference>
<dbReference type="GO" id="GO:0003724">
    <property type="term" value="F:RNA helicase activity"/>
    <property type="evidence" value="ECO:0007669"/>
    <property type="project" value="UniProtKB-EC"/>
</dbReference>
<dbReference type="GeneID" id="64632247"/>
<evidence type="ECO:0000259" key="9">
    <source>
        <dbReference type="PROSITE" id="PS51194"/>
    </source>
</evidence>
<keyword evidence="4 10" id="KW-0378">Hydrolase</keyword>
<feature type="domain" description="Helicase C-terminal" evidence="9">
    <location>
        <begin position="678"/>
        <end position="868"/>
    </location>
</feature>
<feature type="compositionally biased region" description="Low complexity" evidence="7">
    <location>
        <begin position="105"/>
        <end position="127"/>
    </location>
</feature>
<dbReference type="Pfam" id="PF04408">
    <property type="entry name" value="WHD_HA2"/>
    <property type="match status" value="1"/>
</dbReference>
<feature type="region of interest" description="Disordered" evidence="7">
    <location>
        <begin position="105"/>
        <end position="173"/>
    </location>
</feature>
<feature type="region of interest" description="Disordered" evidence="7">
    <location>
        <begin position="1"/>
        <end position="59"/>
    </location>
</feature>
<dbReference type="Pfam" id="PF00270">
    <property type="entry name" value="DEAD"/>
    <property type="match status" value="1"/>
</dbReference>
<feature type="compositionally biased region" description="Basic and acidic residues" evidence="7">
    <location>
        <begin position="280"/>
        <end position="292"/>
    </location>
</feature>
<feature type="compositionally biased region" description="Basic and acidic residues" evidence="7">
    <location>
        <begin position="156"/>
        <end position="166"/>
    </location>
</feature>
<dbReference type="SMART" id="SM00382">
    <property type="entry name" value="AAA"/>
    <property type="match status" value="1"/>
</dbReference>
<dbReference type="SMART" id="SM00487">
    <property type="entry name" value="DEXDc"/>
    <property type="match status" value="1"/>
</dbReference>
<dbReference type="InterPro" id="IPR011545">
    <property type="entry name" value="DEAD/DEAH_box_helicase_dom"/>
</dbReference>
<feature type="region of interest" description="Disordered" evidence="7">
    <location>
        <begin position="241"/>
        <end position="309"/>
    </location>
</feature>
<comment type="similarity">
    <text evidence="1">Belongs to the DEAD box helicase family. DEAH subfamily.</text>
</comment>
<dbReference type="EC" id="3.6.4.13" evidence="2"/>
<dbReference type="GO" id="GO:0003723">
    <property type="term" value="F:RNA binding"/>
    <property type="evidence" value="ECO:0007669"/>
    <property type="project" value="TreeGrafter"/>
</dbReference>
<dbReference type="PANTHER" id="PTHR18934:SF99">
    <property type="entry name" value="ATP-DEPENDENT RNA HELICASE DHX37-RELATED"/>
    <property type="match status" value="1"/>
</dbReference>
<feature type="compositionally biased region" description="Polar residues" evidence="7">
    <location>
        <begin position="350"/>
        <end position="360"/>
    </location>
</feature>
<dbReference type="InterPro" id="IPR003593">
    <property type="entry name" value="AAA+_ATPase"/>
</dbReference>
<dbReference type="PROSITE" id="PS00690">
    <property type="entry name" value="DEAH_ATP_HELICASE"/>
    <property type="match status" value="1"/>
</dbReference>
<dbReference type="GO" id="GO:0016787">
    <property type="term" value="F:hydrolase activity"/>
    <property type="evidence" value="ECO:0007669"/>
    <property type="project" value="UniProtKB-KW"/>
</dbReference>
<dbReference type="Gene3D" id="1.20.120.1080">
    <property type="match status" value="1"/>
</dbReference>
<evidence type="ECO:0000259" key="8">
    <source>
        <dbReference type="PROSITE" id="PS51192"/>
    </source>
</evidence>
<dbReference type="PROSITE" id="PS51194">
    <property type="entry name" value="HELICASE_CTER"/>
    <property type="match status" value="1"/>
</dbReference>
<feature type="domain" description="Helicase ATP-binding" evidence="8">
    <location>
        <begin position="423"/>
        <end position="601"/>
    </location>
</feature>
<keyword evidence="11" id="KW-1185">Reference proteome</keyword>
<dbReference type="InterPro" id="IPR014001">
    <property type="entry name" value="Helicase_ATP-bd"/>
</dbReference>
<dbReference type="GO" id="GO:0005524">
    <property type="term" value="F:ATP binding"/>
    <property type="evidence" value="ECO:0007669"/>
    <property type="project" value="UniProtKB-KW"/>
</dbReference>
<dbReference type="InterPro" id="IPR002464">
    <property type="entry name" value="DNA/RNA_helicase_DEAH_CS"/>
</dbReference>
<dbReference type="FunFam" id="3.40.50.300:FF:002693">
    <property type="entry name" value="Predicted protein"/>
    <property type="match status" value="1"/>
</dbReference>
<proteinExistence type="inferred from homology"/>
<dbReference type="Pfam" id="PF21010">
    <property type="entry name" value="HA2_C"/>
    <property type="match status" value="1"/>
</dbReference>
<dbReference type="PANTHER" id="PTHR18934">
    <property type="entry name" value="ATP-DEPENDENT RNA HELICASE"/>
    <property type="match status" value="1"/>
</dbReference>
<feature type="compositionally biased region" description="Basic and acidic residues" evidence="7">
    <location>
        <begin position="49"/>
        <end position="59"/>
    </location>
</feature>
<dbReference type="Gene3D" id="3.40.50.300">
    <property type="entry name" value="P-loop containing nucleotide triphosphate hydrolases"/>
    <property type="match status" value="3"/>
</dbReference>
<feature type="compositionally biased region" description="Low complexity" evidence="7">
    <location>
        <begin position="267"/>
        <end position="277"/>
    </location>
</feature>
<dbReference type="Proteomes" id="UP000807769">
    <property type="component" value="Unassembled WGS sequence"/>
</dbReference>
<dbReference type="InterPro" id="IPR007502">
    <property type="entry name" value="Helicase-assoc_dom"/>
</dbReference>
<dbReference type="Pfam" id="PF07717">
    <property type="entry name" value="OB_NTP_bind"/>
    <property type="match status" value="1"/>
</dbReference>
<dbReference type="CDD" id="cd18791">
    <property type="entry name" value="SF2_C_RHA"/>
    <property type="match status" value="1"/>
</dbReference>
<dbReference type="GO" id="GO:1990904">
    <property type="term" value="C:ribonucleoprotein complex"/>
    <property type="evidence" value="ECO:0007669"/>
    <property type="project" value="UniProtKB-ARBA"/>
</dbReference>
<dbReference type="GO" id="GO:0000462">
    <property type="term" value="P:maturation of SSU-rRNA from tricistronic rRNA transcript (SSU-rRNA, 5.8S rRNA, LSU-rRNA)"/>
    <property type="evidence" value="ECO:0007669"/>
    <property type="project" value="TreeGrafter"/>
</dbReference>
<dbReference type="PROSITE" id="PS51192">
    <property type="entry name" value="HELICASE_ATP_BIND_1"/>
    <property type="match status" value="1"/>
</dbReference>
<keyword evidence="5" id="KW-0347">Helicase</keyword>
<dbReference type="InterPro" id="IPR027417">
    <property type="entry name" value="P-loop_NTPase"/>
</dbReference>
<feature type="region of interest" description="Disordered" evidence="7">
    <location>
        <begin position="325"/>
        <end position="365"/>
    </location>
</feature>
<evidence type="ECO:0000256" key="6">
    <source>
        <dbReference type="ARBA" id="ARBA00022840"/>
    </source>
</evidence>
<dbReference type="SUPFAM" id="SSF52540">
    <property type="entry name" value="P-loop containing nucleoside triphosphate hydrolases"/>
    <property type="match status" value="1"/>
</dbReference>
<evidence type="ECO:0000256" key="5">
    <source>
        <dbReference type="ARBA" id="ARBA00022806"/>
    </source>
</evidence>
<evidence type="ECO:0000256" key="7">
    <source>
        <dbReference type="SAM" id="MobiDB-lite"/>
    </source>
</evidence>
<sequence length="1208" mass="133469">MDLKHERHNPKARRSTAGTRKKGKSHHKRSGVVPTTDAPDPNAAILEYKSLEDKERDRKERLVRELAAESESKVSRQKRKRLEKYVEKKLRKEERLVIFEKLAQTQAQTSSLDLQSSSTLGTGATSTARERQEKLEDKEVRRAMEGQPNKRRRRHNDFAVHEHGDGENESDAMDGVDFVEKIDKTPEQHDGHEGPVTEFFADPSTASTVSQSALSAFTVGGALKRNPDGSVVAPLVVNKKNAKSRMKASFPSWKRRVPPTGVSEQQSDTSFDSSDSAYDTDEKQHNENREGEVLAVGSDEEEERPLPAKKRLGFKDWAVRQLNTAKGHDITEGTPPSLETEHPAAPPSNQPKSISSQPNSMRGLLGEDLKLPSTSFAECTTKTQETFSESSSRSIKSVSVTRPLDIQESRMQLPIIAEEQPIMETIMFNPVVIICGETGSGKTTQVPQFLYEAGFGDPTGENPGMIGVTQPRRVAAMSMASRVARELSLTSSRVSYQIRYDATVSPSTTIKFMTDGVLLRELATDFLLSKYSVIIIDEAHERSMNTDILIGVLSRVIKLREQMWKEGTEGTRPLRLIIMSATLRVGDFAENQTLFSSPPPVINVDAPVKKAAKIHARLPPGGILIFLTGQNEIQGVCKKLEARYGRKALEARKRRRQVVQASSIFAESVASEVSCPIALPHADIEAEDIEFGVHEQELALDVDGDLAEEDPEGLDSDDEDSVNAELGIDIEENTDLVPMHVVPLYSLLPSEKQMRVFDVPPAGYRLVVVSTNVAETSLTIPNIRYVIDCGRAKERHYDMASGIQSFQVSWISKASAAQRAGRAGRTGPGHCYRLYSSALYEHYFESFSQPEIMRTPIEGVVLQMKSMNIDAVVNFPFPTPPDRQVLKKAETVLTRLGALSSAPLISQAGVSMSTIGGQVTPLGKAMSLFPISPRFSRMLVGSQQHGCLPYVISIVAAMSVGDPFLREEGDDEVLGHIKNASVRAKEARKTRRRTFFESQQVHGSLGNFNSDIFRFLSVVGAYEYSGGGHQFCKAHFVRPKAMEEIHKLRAQLSSIAEANFQNAEVGFNKNIRPPNDMQLKAIRQLLVAAFIDQVAVRKDLIQKNASGGKFSTAKGVPYAAVGVSEDVFIHPMSVLANRPPPDYLVFSEVVQTSQTWIKGLTVINPVWLSSLGKQSMCTFCKPSRNNAGVMMSIPRFGPDQWELPPVKV</sequence>
<evidence type="ECO:0000313" key="10">
    <source>
        <dbReference type="EMBL" id="KAG1818451.1"/>
    </source>
</evidence>
<dbReference type="CDD" id="cd17982">
    <property type="entry name" value="DEXHc_DHX37"/>
    <property type="match status" value="1"/>
</dbReference>
<keyword evidence="3" id="KW-0547">Nucleotide-binding</keyword>